<protein>
    <recommendedName>
        <fullName evidence="6">DNA mismatch repair proteins mutS family domain-containing protein</fullName>
    </recommendedName>
</protein>
<feature type="domain" description="DNA mismatch repair proteins mutS family" evidence="6">
    <location>
        <begin position="445"/>
        <end position="635"/>
    </location>
</feature>
<organism evidence="7 8">
    <name type="scientific">Nitrolancea hollandica Lb</name>
    <dbReference type="NCBI Taxonomy" id="1129897"/>
    <lineage>
        <taxon>Bacteria</taxon>
        <taxon>Pseudomonadati</taxon>
        <taxon>Thermomicrobiota</taxon>
        <taxon>Thermomicrobia</taxon>
        <taxon>Sphaerobacterales</taxon>
        <taxon>Sphaerobacterineae</taxon>
        <taxon>Sphaerobacteraceae</taxon>
        <taxon>Nitrolancea</taxon>
    </lineage>
</organism>
<evidence type="ECO:0000256" key="1">
    <source>
        <dbReference type="ARBA" id="ARBA00022741"/>
    </source>
</evidence>
<dbReference type="InterPro" id="IPR000432">
    <property type="entry name" value="DNA_mismatch_repair_MutS_C"/>
</dbReference>
<dbReference type="GO" id="GO:0006298">
    <property type="term" value="P:mismatch repair"/>
    <property type="evidence" value="ECO:0007669"/>
    <property type="project" value="InterPro"/>
</dbReference>
<dbReference type="RefSeq" id="WP_008480681.1">
    <property type="nucleotide sequence ID" value="NZ_CAGS01000477.1"/>
</dbReference>
<gene>
    <name evidence="7" type="ORF">NITHO_5280004</name>
</gene>
<dbReference type="Pfam" id="PF00488">
    <property type="entry name" value="MutS_V"/>
    <property type="match status" value="1"/>
</dbReference>
<feature type="region of interest" description="Disordered" evidence="4">
    <location>
        <begin position="1"/>
        <end position="28"/>
    </location>
</feature>
<keyword evidence="3" id="KW-0238">DNA-binding</keyword>
<name>I4ELS5_9BACT</name>
<reference evidence="7 8" key="1">
    <citation type="journal article" date="2012" name="ISME J.">
        <title>Nitrification expanded: discovery, physiology and genomics of a nitrite-oxidizing bacterium from the phylum Chloroflexi.</title>
        <authorList>
            <person name="Sorokin D.Y."/>
            <person name="Lucker S."/>
            <person name="Vejmelkova D."/>
            <person name="Kostrikina N.A."/>
            <person name="Kleerebezem R."/>
            <person name="Rijpstra W.I."/>
            <person name="Damste J.S."/>
            <person name="Le Paslier D."/>
            <person name="Muyzer G."/>
            <person name="Wagner M."/>
            <person name="van Loosdrecht M.C."/>
            <person name="Daims H."/>
        </authorList>
    </citation>
    <scope>NUCLEOTIDE SEQUENCE [LARGE SCALE GENOMIC DNA]</scope>
    <source>
        <strain evidence="8">none</strain>
    </source>
</reference>
<dbReference type="SUPFAM" id="SSF52540">
    <property type="entry name" value="P-loop containing nucleoside triphosphate hydrolases"/>
    <property type="match status" value="1"/>
</dbReference>
<evidence type="ECO:0000256" key="5">
    <source>
        <dbReference type="SAM" id="Phobius"/>
    </source>
</evidence>
<dbReference type="GO" id="GO:0005524">
    <property type="term" value="F:ATP binding"/>
    <property type="evidence" value="ECO:0007669"/>
    <property type="project" value="UniProtKB-KW"/>
</dbReference>
<dbReference type="GO" id="GO:0005829">
    <property type="term" value="C:cytosol"/>
    <property type="evidence" value="ECO:0007669"/>
    <property type="project" value="TreeGrafter"/>
</dbReference>
<dbReference type="OrthoDB" id="9802448at2"/>
<feature type="transmembrane region" description="Helical" evidence="5">
    <location>
        <begin position="79"/>
        <end position="96"/>
    </location>
</feature>
<proteinExistence type="predicted"/>
<evidence type="ECO:0000313" key="7">
    <source>
        <dbReference type="EMBL" id="CCF85637.1"/>
    </source>
</evidence>
<keyword evidence="8" id="KW-1185">Reference proteome</keyword>
<sequence length="636" mass="70552">MRSERPYSSPGIEEQNGDRTSSNPAPPGEAFYRARRDRFARQRDIQARLTSRLTNARLLVFLVASLSLGWAIWQRDLIAGGGGVLLLIGFFALVYYHGKADRLRRRYDELVKINEEAGKRLTHAWDDLPLRHAVPVEPDHPFAADLDIFGRASLFHLLDSVTTSLSEPALSRWLRQPAPPETARERQAAVAELAPLADLRDELVLRDRLVTGDRPDPEPFLQWAEGGGWLNRRTGLLWAARVSPVLLVISFLAQLAGFIAYPIWIIFFTANILLNEALGRPAHRIISQFSGQRETMFGHFADRFQLVSEAHVHAPLLQRRQADLRTGGVPAHQQLRHLHRLLTLVIPGSAIIHWLVQSVTLWDVHVLAALEGWQAKSGKQARGWLAALSEIEALAALAVLAHDNPDWAFPELEPGARSLVAQEIGHPLLPRGVRVHNDVEVGPPGTFLLVTGSNMSGKSTLLRALGVNIVLAQAGGPVCAAALRLPPVDLWTSMRIQDSLAMGVSYFMAELQRLKQVVDAARRNHERAKVTTFYLLDEILQGTNTFERQIAARRIIRCLVDLGAIGAVSTHDLTLADSDELATVARSTYFTETISRDPDHPAMSFDYKLHRGIATSSNALKLMKMIGLNTDVPAEE</sequence>
<dbReference type="AlphaFoldDB" id="I4ELS5"/>
<feature type="transmembrane region" description="Helical" evidence="5">
    <location>
        <begin position="235"/>
        <end position="253"/>
    </location>
</feature>
<keyword evidence="5" id="KW-1133">Transmembrane helix</keyword>
<dbReference type="EMBL" id="CAGS01000477">
    <property type="protein sequence ID" value="CCF85637.1"/>
    <property type="molecule type" value="Genomic_DNA"/>
</dbReference>
<dbReference type="CDD" id="cd03283">
    <property type="entry name" value="ABC_MutS-like"/>
    <property type="match status" value="1"/>
</dbReference>
<dbReference type="InterPro" id="IPR027417">
    <property type="entry name" value="P-loop_NTPase"/>
</dbReference>
<evidence type="ECO:0000259" key="6">
    <source>
        <dbReference type="SMART" id="SM00534"/>
    </source>
</evidence>
<keyword evidence="5" id="KW-0812">Transmembrane</keyword>
<keyword evidence="1" id="KW-0547">Nucleotide-binding</keyword>
<dbReference type="PANTHER" id="PTHR11361:SF99">
    <property type="entry name" value="DNA MISMATCH REPAIR PROTEIN"/>
    <property type="match status" value="1"/>
</dbReference>
<feature type="transmembrane region" description="Helical" evidence="5">
    <location>
        <begin position="56"/>
        <end position="73"/>
    </location>
</feature>
<evidence type="ECO:0000313" key="8">
    <source>
        <dbReference type="Proteomes" id="UP000004221"/>
    </source>
</evidence>
<dbReference type="Proteomes" id="UP000004221">
    <property type="component" value="Unassembled WGS sequence"/>
</dbReference>
<evidence type="ECO:0000256" key="4">
    <source>
        <dbReference type="SAM" id="MobiDB-lite"/>
    </source>
</evidence>
<keyword evidence="5" id="KW-0472">Membrane</keyword>
<comment type="caution">
    <text evidence="7">The sequence shown here is derived from an EMBL/GenBank/DDBJ whole genome shotgun (WGS) entry which is preliminary data.</text>
</comment>
<evidence type="ECO:0000256" key="3">
    <source>
        <dbReference type="ARBA" id="ARBA00023125"/>
    </source>
</evidence>
<keyword evidence="2" id="KW-0067">ATP-binding</keyword>
<accession>I4ELS5</accession>
<evidence type="ECO:0000256" key="2">
    <source>
        <dbReference type="ARBA" id="ARBA00022840"/>
    </source>
</evidence>
<dbReference type="GO" id="GO:0030983">
    <property type="term" value="F:mismatched DNA binding"/>
    <property type="evidence" value="ECO:0007669"/>
    <property type="project" value="InterPro"/>
</dbReference>
<dbReference type="Gene3D" id="3.40.50.300">
    <property type="entry name" value="P-loop containing nucleotide triphosphate hydrolases"/>
    <property type="match status" value="1"/>
</dbReference>
<dbReference type="SMART" id="SM00534">
    <property type="entry name" value="MUTSac"/>
    <property type="match status" value="1"/>
</dbReference>
<dbReference type="InterPro" id="IPR045076">
    <property type="entry name" value="MutS"/>
</dbReference>
<dbReference type="GO" id="GO:0140664">
    <property type="term" value="F:ATP-dependent DNA damage sensor activity"/>
    <property type="evidence" value="ECO:0007669"/>
    <property type="project" value="InterPro"/>
</dbReference>
<dbReference type="PANTHER" id="PTHR11361">
    <property type="entry name" value="DNA MISMATCH REPAIR PROTEIN MUTS FAMILY MEMBER"/>
    <property type="match status" value="1"/>
</dbReference>